<dbReference type="PROSITE" id="PS51257">
    <property type="entry name" value="PROKAR_LIPOPROTEIN"/>
    <property type="match status" value="1"/>
</dbReference>
<organism evidence="1 2">
    <name type="scientific">Maribacter vaceletii</name>
    <dbReference type="NCBI Taxonomy" id="1206816"/>
    <lineage>
        <taxon>Bacteria</taxon>
        <taxon>Pseudomonadati</taxon>
        <taxon>Bacteroidota</taxon>
        <taxon>Flavobacteriia</taxon>
        <taxon>Flavobacteriales</taxon>
        <taxon>Flavobacteriaceae</taxon>
        <taxon>Maribacter</taxon>
    </lineage>
</organism>
<evidence type="ECO:0000313" key="1">
    <source>
        <dbReference type="EMBL" id="RKR14221.1"/>
    </source>
</evidence>
<name>A0A495EBZ4_9FLAO</name>
<accession>A0A495EBZ4</accession>
<dbReference type="OrthoDB" id="1171174at2"/>
<dbReference type="GO" id="GO:0005975">
    <property type="term" value="P:carbohydrate metabolic process"/>
    <property type="evidence" value="ECO:0007669"/>
    <property type="project" value="InterPro"/>
</dbReference>
<keyword evidence="2" id="KW-1185">Reference proteome</keyword>
<evidence type="ECO:0008006" key="3">
    <source>
        <dbReference type="Google" id="ProtNLM"/>
    </source>
</evidence>
<dbReference type="InterPro" id="IPR008928">
    <property type="entry name" value="6-hairpin_glycosidase_sf"/>
</dbReference>
<dbReference type="RefSeq" id="WP_121063250.1">
    <property type="nucleotide sequence ID" value="NZ_RBIQ01000007.1"/>
</dbReference>
<dbReference type="AlphaFoldDB" id="A0A495EBZ4"/>
<evidence type="ECO:0000313" key="2">
    <source>
        <dbReference type="Proteomes" id="UP000269412"/>
    </source>
</evidence>
<reference evidence="1 2" key="1">
    <citation type="submission" date="2018-10" db="EMBL/GenBank/DDBJ databases">
        <title>Genomic Encyclopedia of Archaeal and Bacterial Type Strains, Phase II (KMG-II): from individual species to whole genera.</title>
        <authorList>
            <person name="Goeker M."/>
        </authorList>
    </citation>
    <scope>NUCLEOTIDE SEQUENCE [LARGE SCALE GENOMIC DNA]</scope>
    <source>
        <strain evidence="1 2">DSM 25230</strain>
    </source>
</reference>
<comment type="caution">
    <text evidence="1">The sequence shown here is derived from an EMBL/GenBank/DDBJ whole genome shotgun (WGS) entry which is preliminary data.</text>
</comment>
<protein>
    <recommendedName>
        <fullName evidence="3">Glycosyl hydrolase family 76</fullName>
    </recommendedName>
</protein>
<proteinExistence type="predicted"/>
<dbReference type="EMBL" id="RBIQ01000007">
    <property type="protein sequence ID" value="RKR14221.1"/>
    <property type="molecule type" value="Genomic_DNA"/>
</dbReference>
<sequence length="396" mass="44434">MGKFNLFLICISLVVTSCSKEEVIFEEIAKDKLTPEIIPIEEPNVINLSAAASKTNTWVSNMQQANGLLESAENTNFVSLYDNSLAALVYIKEGEIKKAEKIFNFFNGKLNAELLHGTGGFYQFRNNKGEQGSRTWMGDNAWLLIALNHYHEATQTQKYSAMANALEQWLRSLQKEDGSLIGGYNEDGTEIPKVTEGIITAFNAVPGYDNFHTNILSFLKLNRWDSSEKLVTAWPENPDYKYALDLHGLSIGIFPDFPIEALTKLDRYKNTQINTTNGELITGYSFDEDKDVIWLEGTAQILVAFQQKNKDKEANDIIKNLEKTFITSTSLEGAQGIPYTTNHGTTYGAGLLWDHADLTPAISSSAWYLFSQLKFSPFTLGNNKNIPEADKFWKTN</sequence>
<dbReference type="Proteomes" id="UP000269412">
    <property type="component" value="Unassembled WGS sequence"/>
</dbReference>
<dbReference type="SUPFAM" id="SSF48208">
    <property type="entry name" value="Six-hairpin glycosidases"/>
    <property type="match status" value="1"/>
</dbReference>
<gene>
    <name evidence="1" type="ORF">CLV91_0296</name>
</gene>